<dbReference type="InterPro" id="IPR036388">
    <property type="entry name" value="WH-like_DNA-bd_sf"/>
</dbReference>
<protein>
    <submittedName>
        <fullName evidence="5">ArsR/SmtB family transcription factor</fullName>
    </submittedName>
</protein>
<evidence type="ECO:0000259" key="4">
    <source>
        <dbReference type="PROSITE" id="PS50987"/>
    </source>
</evidence>
<dbReference type="RefSeq" id="WP_379949384.1">
    <property type="nucleotide sequence ID" value="NZ_JBHMAF010000057.1"/>
</dbReference>
<gene>
    <name evidence="5" type="ORF">ACFFMS_11495</name>
</gene>
<dbReference type="InterPro" id="IPR018334">
    <property type="entry name" value="ArsR_HTH"/>
</dbReference>
<comment type="caution">
    <text evidence="5">The sequence shown here is derived from an EMBL/GenBank/DDBJ whole genome shotgun (WGS) entry which is preliminary data.</text>
</comment>
<dbReference type="PROSITE" id="PS00846">
    <property type="entry name" value="HTH_ARSR_1"/>
    <property type="match status" value="1"/>
</dbReference>
<dbReference type="Gene3D" id="1.10.10.10">
    <property type="entry name" value="Winged helix-like DNA-binding domain superfamily/Winged helix DNA-binding domain"/>
    <property type="match status" value="1"/>
</dbReference>
<dbReference type="PANTHER" id="PTHR33154">
    <property type="entry name" value="TRANSCRIPTIONAL REGULATOR, ARSR FAMILY"/>
    <property type="match status" value="1"/>
</dbReference>
<keyword evidence="2" id="KW-0238">DNA-binding</keyword>
<dbReference type="PRINTS" id="PR00778">
    <property type="entry name" value="HTHARSR"/>
</dbReference>
<evidence type="ECO:0000256" key="2">
    <source>
        <dbReference type="ARBA" id="ARBA00023125"/>
    </source>
</evidence>
<name>A0ABV5WEP5_9BACI</name>
<dbReference type="PROSITE" id="PS50987">
    <property type="entry name" value="HTH_ARSR_2"/>
    <property type="match status" value="1"/>
</dbReference>
<dbReference type="EMBL" id="JBHMAF010000057">
    <property type="protein sequence ID" value="MFB9759078.1"/>
    <property type="molecule type" value="Genomic_DNA"/>
</dbReference>
<evidence type="ECO:0000256" key="1">
    <source>
        <dbReference type="ARBA" id="ARBA00023015"/>
    </source>
</evidence>
<evidence type="ECO:0000256" key="3">
    <source>
        <dbReference type="ARBA" id="ARBA00023163"/>
    </source>
</evidence>
<dbReference type="NCBIfam" id="NF033788">
    <property type="entry name" value="HTH_metalloreg"/>
    <property type="match status" value="1"/>
</dbReference>
<proteinExistence type="predicted"/>
<keyword evidence="3" id="KW-0804">Transcription</keyword>
<keyword evidence="1" id="KW-0805">Transcription regulation</keyword>
<dbReference type="CDD" id="cd00090">
    <property type="entry name" value="HTH_ARSR"/>
    <property type="match status" value="1"/>
</dbReference>
<dbReference type="InterPro" id="IPR001845">
    <property type="entry name" value="HTH_ArsR_DNA-bd_dom"/>
</dbReference>
<feature type="domain" description="HTH arsR-type" evidence="4">
    <location>
        <begin position="1"/>
        <end position="95"/>
    </location>
</feature>
<dbReference type="Proteomes" id="UP001589609">
    <property type="component" value="Unassembled WGS sequence"/>
</dbReference>
<dbReference type="SMART" id="SM00418">
    <property type="entry name" value="HTH_ARSR"/>
    <property type="match status" value="1"/>
</dbReference>
<keyword evidence="6" id="KW-1185">Reference proteome</keyword>
<dbReference type="PANTHER" id="PTHR33154:SF18">
    <property type="entry name" value="ARSENICAL RESISTANCE OPERON REPRESSOR"/>
    <property type="match status" value="1"/>
</dbReference>
<dbReference type="Pfam" id="PF01022">
    <property type="entry name" value="HTH_5"/>
    <property type="match status" value="1"/>
</dbReference>
<evidence type="ECO:0000313" key="5">
    <source>
        <dbReference type="EMBL" id="MFB9759078.1"/>
    </source>
</evidence>
<sequence>MKQQFEQYEKKFKALADQKRLEIMYELCQRGKTCVCDLTEIFEMSQSKLSYHLKILLDAGLIIKETKGTWSYYDLNDTEVNNLLSEELCCVFRKAGKGSCCVDMKPNTVSVKECC</sequence>
<dbReference type="SUPFAM" id="SSF46785">
    <property type="entry name" value="Winged helix' DNA-binding domain"/>
    <property type="match status" value="1"/>
</dbReference>
<organism evidence="5 6">
    <name type="scientific">Ectobacillus funiculus</name>
    <dbReference type="NCBI Taxonomy" id="137993"/>
    <lineage>
        <taxon>Bacteria</taxon>
        <taxon>Bacillati</taxon>
        <taxon>Bacillota</taxon>
        <taxon>Bacilli</taxon>
        <taxon>Bacillales</taxon>
        <taxon>Bacillaceae</taxon>
        <taxon>Ectobacillus</taxon>
    </lineage>
</organism>
<dbReference type="InterPro" id="IPR036390">
    <property type="entry name" value="WH_DNA-bd_sf"/>
</dbReference>
<evidence type="ECO:0000313" key="6">
    <source>
        <dbReference type="Proteomes" id="UP001589609"/>
    </source>
</evidence>
<reference evidence="5 6" key="1">
    <citation type="submission" date="2024-09" db="EMBL/GenBank/DDBJ databases">
        <authorList>
            <person name="Sun Q."/>
            <person name="Mori K."/>
        </authorList>
    </citation>
    <scope>NUCLEOTIDE SEQUENCE [LARGE SCALE GENOMIC DNA]</scope>
    <source>
        <strain evidence="5 6">JCM 11201</strain>
    </source>
</reference>
<accession>A0ABV5WEP5</accession>
<dbReference type="InterPro" id="IPR011991">
    <property type="entry name" value="ArsR-like_HTH"/>
</dbReference>
<dbReference type="InterPro" id="IPR051081">
    <property type="entry name" value="HTH_MetalResp_TranReg"/>
</dbReference>